<comment type="caution">
    <text evidence="2">The sequence shown here is derived from an EMBL/GenBank/DDBJ whole genome shotgun (WGS) entry which is preliminary data.</text>
</comment>
<organism evidence="2 3">
    <name type="scientific">Streptosporangium algeriense</name>
    <dbReference type="NCBI Taxonomy" id="1682748"/>
    <lineage>
        <taxon>Bacteria</taxon>
        <taxon>Bacillati</taxon>
        <taxon>Actinomycetota</taxon>
        <taxon>Actinomycetes</taxon>
        <taxon>Streptosporangiales</taxon>
        <taxon>Streptosporangiaceae</taxon>
        <taxon>Streptosporangium</taxon>
    </lineage>
</organism>
<keyword evidence="1" id="KW-0812">Transmembrane</keyword>
<feature type="transmembrane region" description="Helical" evidence="1">
    <location>
        <begin position="127"/>
        <end position="146"/>
    </location>
</feature>
<protein>
    <recommendedName>
        <fullName evidence="4">ABC transporter permease</fullName>
    </recommendedName>
</protein>
<accession>A0ABW3E151</accession>
<keyword evidence="3" id="KW-1185">Reference proteome</keyword>
<evidence type="ECO:0000313" key="2">
    <source>
        <dbReference type="EMBL" id="MFD0889021.1"/>
    </source>
</evidence>
<evidence type="ECO:0008006" key="4">
    <source>
        <dbReference type="Google" id="ProtNLM"/>
    </source>
</evidence>
<proteinExistence type="predicted"/>
<gene>
    <name evidence="2" type="ORF">ACFQ08_31190</name>
</gene>
<evidence type="ECO:0000256" key="1">
    <source>
        <dbReference type="SAM" id="Phobius"/>
    </source>
</evidence>
<reference evidence="3" key="1">
    <citation type="journal article" date="2019" name="Int. J. Syst. Evol. Microbiol.">
        <title>The Global Catalogue of Microorganisms (GCM) 10K type strain sequencing project: providing services to taxonomists for standard genome sequencing and annotation.</title>
        <authorList>
            <consortium name="The Broad Institute Genomics Platform"/>
            <consortium name="The Broad Institute Genome Sequencing Center for Infectious Disease"/>
            <person name="Wu L."/>
            <person name="Ma J."/>
        </authorList>
    </citation>
    <scope>NUCLEOTIDE SEQUENCE [LARGE SCALE GENOMIC DNA]</scope>
    <source>
        <strain evidence="3">CCUG 62974</strain>
    </source>
</reference>
<name>A0ABW3E151_9ACTN</name>
<evidence type="ECO:0000313" key="3">
    <source>
        <dbReference type="Proteomes" id="UP001597024"/>
    </source>
</evidence>
<feature type="transmembrane region" description="Helical" evidence="1">
    <location>
        <begin position="86"/>
        <end position="107"/>
    </location>
</feature>
<feature type="transmembrane region" description="Helical" evidence="1">
    <location>
        <begin position="58"/>
        <end position="79"/>
    </location>
</feature>
<dbReference type="EMBL" id="JBHTHX010001616">
    <property type="protein sequence ID" value="MFD0889021.1"/>
    <property type="molecule type" value="Genomic_DNA"/>
</dbReference>
<dbReference type="Proteomes" id="UP001597024">
    <property type="component" value="Unassembled WGS sequence"/>
</dbReference>
<keyword evidence="1" id="KW-1133">Transmembrane helix</keyword>
<feature type="transmembrane region" description="Helical" evidence="1">
    <location>
        <begin position="12"/>
        <end position="35"/>
    </location>
</feature>
<sequence>ARDRAGRGARHATVCLVGAALCELLIAGVCLVLKVRGTVELRLAEEVDFGLEYELDDLLVLAEAYATLAVFPLLLAALVRLRGATVAVRAVAVVGLVPHTAVTAYSYFLPWGEFTETRYTTWYEEVIPWPACAAGLLCLAGTVLLFTTGDTGRGGHPVAGDRG</sequence>
<feature type="non-terminal residue" evidence="2">
    <location>
        <position position="1"/>
    </location>
</feature>
<keyword evidence="1" id="KW-0472">Membrane</keyword>